<evidence type="ECO:0000313" key="2">
    <source>
        <dbReference type="Proteomes" id="UP000001953"/>
    </source>
</evidence>
<organism evidence="1 2">
    <name type="scientific">Nitrobacter hamburgensis (strain DSM 10229 / NCIMB 13809 / X14)</name>
    <dbReference type="NCBI Taxonomy" id="323097"/>
    <lineage>
        <taxon>Bacteria</taxon>
        <taxon>Pseudomonadati</taxon>
        <taxon>Pseudomonadota</taxon>
        <taxon>Alphaproteobacteria</taxon>
        <taxon>Hyphomicrobiales</taxon>
        <taxon>Nitrobacteraceae</taxon>
        <taxon>Nitrobacter</taxon>
    </lineage>
</organism>
<protein>
    <submittedName>
        <fullName evidence="1">Uncharacterized protein</fullName>
    </submittedName>
</protein>
<keyword evidence="2" id="KW-1185">Reference proteome</keyword>
<name>Q1QQF9_NITHX</name>
<sequence>MRSTVARSELRDCLAAAAFSWPYVGERKTKASALDPAFCIMQCSPVWRSAISAFPSNARRLAFGIQEPDHPIRTPSQIRQSAPKARRFLVLHDRVCISAVDDRAVSIYIRECRGRYGESTWRRTIGST</sequence>
<reference evidence="1 2" key="1">
    <citation type="submission" date="2006-03" db="EMBL/GenBank/DDBJ databases">
        <title>Complete sequence of chromosome of Nitrobacter hamburgensis X14.</title>
        <authorList>
            <consortium name="US DOE Joint Genome Institute"/>
            <person name="Copeland A."/>
            <person name="Lucas S."/>
            <person name="Lapidus A."/>
            <person name="Barry K."/>
            <person name="Detter J.C."/>
            <person name="Glavina del Rio T."/>
            <person name="Hammon N."/>
            <person name="Israni S."/>
            <person name="Dalin E."/>
            <person name="Tice H."/>
            <person name="Pitluck S."/>
            <person name="Chain P."/>
            <person name="Malfatti S."/>
            <person name="Shin M."/>
            <person name="Vergez L."/>
            <person name="Schmutz J."/>
            <person name="Larimer F."/>
            <person name="Land M."/>
            <person name="Hauser L."/>
            <person name="Kyrpides N."/>
            <person name="Ivanova N."/>
            <person name="Ward B."/>
            <person name="Arp D."/>
            <person name="Klotz M."/>
            <person name="Stein L."/>
            <person name="O'Mullan G."/>
            <person name="Starkenburg S."/>
            <person name="Sayavedra L."/>
            <person name="Poret-Peterson A.T."/>
            <person name="Gentry M.E."/>
            <person name="Bruce D."/>
            <person name="Richardson P."/>
        </authorList>
    </citation>
    <scope>NUCLEOTIDE SEQUENCE [LARGE SCALE GENOMIC DNA]</scope>
    <source>
        <strain evidence="2">DSM 10229 / NCIMB 13809 / X14</strain>
    </source>
</reference>
<accession>Q1QQF9</accession>
<dbReference type="AlphaFoldDB" id="Q1QQF9"/>
<proteinExistence type="predicted"/>
<dbReference type="KEGG" id="nha:Nham_0650"/>
<dbReference type="EMBL" id="CP000319">
    <property type="protein sequence ID" value="ABE61538.1"/>
    <property type="molecule type" value="Genomic_DNA"/>
</dbReference>
<evidence type="ECO:0000313" key="1">
    <source>
        <dbReference type="EMBL" id="ABE61538.1"/>
    </source>
</evidence>
<dbReference type="STRING" id="323097.Nham_0650"/>
<gene>
    <name evidence="1" type="ordered locus">Nham_0650</name>
</gene>
<dbReference type="Proteomes" id="UP000001953">
    <property type="component" value="Chromosome"/>
</dbReference>
<dbReference type="HOGENOM" id="CLU_1957259_0_0_5"/>